<keyword evidence="2" id="KW-0812">Transmembrane</keyword>
<evidence type="ECO:0000256" key="2">
    <source>
        <dbReference type="SAM" id="Phobius"/>
    </source>
</evidence>
<evidence type="ECO:0000313" key="5">
    <source>
        <dbReference type="Proteomes" id="UP001215280"/>
    </source>
</evidence>
<feature type="signal peptide" evidence="3">
    <location>
        <begin position="1"/>
        <end position="19"/>
    </location>
</feature>
<comment type="caution">
    <text evidence="4">The sequence shown here is derived from an EMBL/GenBank/DDBJ whole genome shotgun (WGS) entry which is preliminary data.</text>
</comment>
<name>A0AAD7J5D9_9AGAR</name>
<dbReference type="AlphaFoldDB" id="A0AAD7J5D9"/>
<organism evidence="4 5">
    <name type="scientific">Mycena maculata</name>
    <dbReference type="NCBI Taxonomy" id="230809"/>
    <lineage>
        <taxon>Eukaryota</taxon>
        <taxon>Fungi</taxon>
        <taxon>Dikarya</taxon>
        <taxon>Basidiomycota</taxon>
        <taxon>Agaricomycotina</taxon>
        <taxon>Agaricomycetes</taxon>
        <taxon>Agaricomycetidae</taxon>
        <taxon>Agaricales</taxon>
        <taxon>Marasmiineae</taxon>
        <taxon>Mycenaceae</taxon>
        <taxon>Mycena</taxon>
    </lineage>
</organism>
<keyword evidence="5" id="KW-1185">Reference proteome</keyword>
<gene>
    <name evidence="4" type="ORF">DFH07DRAFT_772815</name>
</gene>
<proteinExistence type="predicted"/>
<sequence length="382" mass="40806">MLILLTCLWHFSFFVLTSAVLTNHTIDDQAPTAIEYFPPGTRNTNIDTPITAGDNIVQDFNLTQLFDETVSYFPSIAINTPATINVNFTGNAIYVFAAIPGISAPDSASLHVDGTTDCQFLIDGVAVGNFSTTVSAVGSYNRSIYSNNAIPDGAHTLQIVVPVHHVNGTNFFALDYVVYTSDDADPTSSLGTSTSSTSTPSSVIAASTASQKTATPIAAIVGGIAGGIAVLLASIILLFLCRRSRRQRTNESSDFEKLTPTTRADPRPPNMSPPDAVHISSEPQPAALAQEIQMLKEQFNLFRQHAAGSSATGHETASVARSYSMTSSAVTSFSTMKRDQTRAVHRQDGYGRTDALLHTDSGLRLPTGLRVVDELPPTYAED</sequence>
<feature type="chain" id="PRO_5042017336" evidence="3">
    <location>
        <begin position="20"/>
        <end position="382"/>
    </location>
</feature>
<keyword evidence="3" id="KW-0732">Signal</keyword>
<dbReference type="EMBL" id="JARJLG010000058">
    <property type="protein sequence ID" value="KAJ7757332.1"/>
    <property type="molecule type" value="Genomic_DNA"/>
</dbReference>
<evidence type="ECO:0000313" key="4">
    <source>
        <dbReference type="EMBL" id="KAJ7757332.1"/>
    </source>
</evidence>
<keyword evidence="2" id="KW-0472">Membrane</keyword>
<evidence type="ECO:0000256" key="3">
    <source>
        <dbReference type="SAM" id="SignalP"/>
    </source>
</evidence>
<keyword evidence="2" id="KW-1133">Transmembrane helix</keyword>
<accession>A0AAD7J5D9</accession>
<feature type="region of interest" description="Disordered" evidence="1">
    <location>
        <begin position="249"/>
        <end position="280"/>
    </location>
</feature>
<dbReference type="Proteomes" id="UP001215280">
    <property type="component" value="Unassembled WGS sequence"/>
</dbReference>
<evidence type="ECO:0000256" key="1">
    <source>
        <dbReference type="SAM" id="MobiDB-lite"/>
    </source>
</evidence>
<feature type="transmembrane region" description="Helical" evidence="2">
    <location>
        <begin position="217"/>
        <end position="240"/>
    </location>
</feature>
<protein>
    <submittedName>
        <fullName evidence="4">Uncharacterized protein</fullName>
    </submittedName>
</protein>
<reference evidence="4" key="1">
    <citation type="submission" date="2023-03" db="EMBL/GenBank/DDBJ databases">
        <title>Massive genome expansion in bonnet fungi (Mycena s.s.) driven by repeated elements and novel gene families across ecological guilds.</title>
        <authorList>
            <consortium name="Lawrence Berkeley National Laboratory"/>
            <person name="Harder C.B."/>
            <person name="Miyauchi S."/>
            <person name="Viragh M."/>
            <person name="Kuo A."/>
            <person name="Thoen E."/>
            <person name="Andreopoulos B."/>
            <person name="Lu D."/>
            <person name="Skrede I."/>
            <person name="Drula E."/>
            <person name="Henrissat B."/>
            <person name="Morin E."/>
            <person name="Kohler A."/>
            <person name="Barry K."/>
            <person name="LaButti K."/>
            <person name="Morin E."/>
            <person name="Salamov A."/>
            <person name="Lipzen A."/>
            <person name="Mereny Z."/>
            <person name="Hegedus B."/>
            <person name="Baldrian P."/>
            <person name="Stursova M."/>
            <person name="Weitz H."/>
            <person name="Taylor A."/>
            <person name="Grigoriev I.V."/>
            <person name="Nagy L.G."/>
            <person name="Martin F."/>
            <person name="Kauserud H."/>
        </authorList>
    </citation>
    <scope>NUCLEOTIDE SEQUENCE</scope>
    <source>
        <strain evidence="4">CBHHK188m</strain>
    </source>
</reference>